<accession>A0ABU0K212</accession>
<evidence type="ECO:0000313" key="2">
    <source>
        <dbReference type="Proteomes" id="UP001226720"/>
    </source>
</evidence>
<name>A0ABU0K212_9BACL</name>
<dbReference type="RefSeq" id="WP_301550254.1">
    <property type="nucleotide sequence ID" value="NZ_JAQRMZ010000001.1"/>
</dbReference>
<sequence length="139" mass="16089">MVFRNGVKLAPLHEKAPVVSTSNKKKEGVKVQQNLRNLIYDVYLILEGKEPLVYPDYSQALVKDYKAKLKSFEESDNKKKNELFEELATHLQEVIEMEDVQTSKEKTGTLVIAEDFLRLCFGKIVLKTRNTIKKCYKHL</sequence>
<gene>
    <name evidence="1" type="ORF">QO000_001422</name>
</gene>
<dbReference type="EMBL" id="JAUSWM010000002">
    <property type="protein sequence ID" value="MDQ0482453.1"/>
    <property type="molecule type" value="Genomic_DNA"/>
</dbReference>
<proteinExistence type="predicted"/>
<protein>
    <submittedName>
        <fullName evidence="1">Uncharacterized protein</fullName>
    </submittedName>
</protein>
<reference evidence="1" key="1">
    <citation type="submission" date="2023-07" db="EMBL/GenBank/DDBJ databases">
        <title>Genomic Encyclopedia of Type Strains, Phase IV (KMG-IV): sequencing the most valuable type-strain genomes for metagenomic binning, comparative biology and taxonomic classification.</title>
        <authorList>
            <person name="Goeker M."/>
        </authorList>
    </citation>
    <scope>NUCLEOTIDE SEQUENCE [LARGE SCALE GENOMIC DNA]</scope>
    <source>
        <strain evidence="1">JSM 076093</strain>
    </source>
</reference>
<dbReference type="Proteomes" id="UP001226720">
    <property type="component" value="Unassembled WGS sequence"/>
</dbReference>
<comment type="caution">
    <text evidence="1">The sequence shown here is derived from an EMBL/GenBank/DDBJ whole genome shotgun (WGS) entry which is preliminary data.</text>
</comment>
<keyword evidence="2" id="KW-1185">Reference proteome</keyword>
<evidence type="ECO:0000313" key="1">
    <source>
        <dbReference type="EMBL" id="MDQ0482453.1"/>
    </source>
</evidence>
<organism evidence="1 2">
    <name type="scientific">Guptibacillus hwajinpoensis</name>
    <dbReference type="NCBI Taxonomy" id="208199"/>
    <lineage>
        <taxon>Bacteria</taxon>
        <taxon>Bacillati</taxon>
        <taxon>Bacillota</taxon>
        <taxon>Bacilli</taxon>
        <taxon>Bacillales</taxon>
        <taxon>Guptibacillaceae</taxon>
        <taxon>Guptibacillus</taxon>
    </lineage>
</organism>
<dbReference type="GeneID" id="301325474"/>